<dbReference type="GO" id="GO:0008768">
    <property type="term" value="F:UDP-sugar diphosphatase activity"/>
    <property type="evidence" value="ECO:0007669"/>
    <property type="project" value="TreeGrafter"/>
</dbReference>
<dbReference type="PANTHER" id="PTHR11575:SF24">
    <property type="entry name" value="5'-NUCLEOTIDASE"/>
    <property type="match status" value="1"/>
</dbReference>
<dbReference type="EMBL" id="PPXF01000016">
    <property type="protein sequence ID" value="POH70498.1"/>
    <property type="molecule type" value="Genomic_DNA"/>
</dbReference>
<comment type="caution">
    <text evidence="4">The sequence shown here is derived from an EMBL/GenBank/DDBJ whole genome shotgun (WGS) entry which is preliminary data.</text>
</comment>
<gene>
    <name evidence="4" type="ORF">C3B59_04375</name>
</gene>
<dbReference type="InterPro" id="IPR006179">
    <property type="entry name" value="5_nucleotidase/apyrase"/>
</dbReference>
<dbReference type="Gene3D" id="3.60.21.10">
    <property type="match status" value="1"/>
</dbReference>
<accession>A0A2S3ZNN0</accession>
<reference evidence="4 5" key="1">
    <citation type="submission" date="2018-01" db="EMBL/GenBank/DDBJ databases">
        <title>Cryobacterium sp. nov., from glaciers in China.</title>
        <authorList>
            <person name="Liu Q."/>
            <person name="Xin Y.-H."/>
        </authorList>
    </citation>
    <scope>NUCLEOTIDE SEQUENCE [LARGE SCALE GENOMIC DNA]</scope>
    <source>
        <strain evidence="4 5">TMB1-8</strain>
    </source>
</reference>
<dbReference type="Pfam" id="PF02872">
    <property type="entry name" value="5_nucleotid_C"/>
    <property type="match status" value="1"/>
</dbReference>
<dbReference type="OrthoDB" id="1016457at2"/>
<dbReference type="InterPro" id="IPR008334">
    <property type="entry name" value="5'-Nucleotdase_C"/>
</dbReference>
<sequence>MSLNPSRPLRLAFAAVIGACLVGAPVVAVPALAAPATVQLNLLNINDFHGRIDLNTVKFAGTVETLRAQFPDSTLFLSDGDNIGASLYASASQKDTPTLDVLNALELSASAVGNHEFDQGIADLTGRVTDEADFDYLGANVYQAGTQTPALQEYAIQDVKGVKVAVIGTVTEETPTLVAPNGISTVSFGDPVDAVNRVAGQLTDGDAANGEADVIIAEYHEGAGAGTVENATLEQELALTDSAFAKIVTKTSAAVDAIFTGHTHKLYAWNAQVPGAATGVTRPVLQTGSYGENIGQVVLSYDPATKATTTVTNQNVKRSTTADADLVTAFPRVAAVKSITDAALAQAAVTGNVKVGSLTAPISRASIGGASPVVEDRAAPSTMGTLVANSLRESLADPAKGGAEIGIVNPGGMRAELSTTPDSDISFSEANAVLPFLNNLWTTTLTGAQFKVALEQQWQLDSKGAVPSRPYLQLGLSDNVNYTFDATRAQGDRITGIWIDGAPIDPTRGYRIGSFNFLLTGGDNFRIFTQGTGTRDSGLVDRDAWISYITAKSPLSPSFKALQASVTGVPATAVKPGDSVSFTVGQLNLTSLGSPKNTELAVTWAGSKTVFAPASVDATGAATVTVTVPADAAAASEITLTAKESGTTVRVPLAVTVPVTEPTPVPTPEPTTEPTPVPTTEPTPVPTTAPTPAPTELPQTGSSAPTSAPTAAAESALTKALQNKITVDDSTVAAGDKLTIGVGTAFAGQYVSVWVRSTPINLGGWQRVSAAGTVAAVVPAGLAAGTHSIIVQDAAGAVIGWTEITVAGVTPAGTLAQTGLDASPWLAGGALMLLLGAVLVSRRRVSMDS</sequence>
<dbReference type="InterPro" id="IPR029052">
    <property type="entry name" value="Metallo-depent_PP-like"/>
</dbReference>
<dbReference type="RefSeq" id="WP_103430203.1">
    <property type="nucleotide sequence ID" value="NZ_PPXF01000016.1"/>
</dbReference>
<dbReference type="GO" id="GO:0008253">
    <property type="term" value="F:5'-nucleotidase activity"/>
    <property type="evidence" value="ECO:0007669"/>
    <property type="project" value="TreeGrafter"/>
</dbReference>
<dbReference type="InterPro" id="IPR036907">
    <property type="entry name" value="5'-Nucleotdase_C_sf"/>
</dbReference>
<keyword evidence="2" id="KW-1133">Transmembrane helix</keyword>
<organism evidence="4 5">
    <name type="scientific">Cryobacterium zongtaii</name>
    <dbReference type="NCBI Taxonomy" id="1259217"/>
    <lineage>
        <taxon>Bacteria</taxon>
        <taxon>Bacillati</taxon>
        <taxon>Actinomycetota</taxon>
        <taxon>Actinomycetes</taxon>
        <taxon>Micrococcales</taxon>
        <taxon>Microbacteriaceae</taxon>
        <taxon>Cryobacterium</taxon>
    </lineage>
</organism>
<evidence type="ECO:0000256" key="2">
    <source>
        <dbReference type="SAM" id="Phobius"/>
    </source>
</evidence>
<feature type="region of interest" description="Disordered" evidence="1">
    <location>
        <begin position="659"/>
        <end position="715"/>
    </location>
</feature>
<feature type="domain" description="5'-Nucleotidase C-terminal" evidence="3">
    <location>
        <begin position="375"/>
        <end position="529"/>
    </location>
</feature>
<evidence type="ECO:0000259" key="3">
    <source>
        <dbReference type="Pfam" id="PF02872"/>
    </source>
</evidence>
<proteinExistence type="predicted"/>
<evidence type="ECO:0000256" key="1">
    <source>
        <dbReference type="SAM" id="MobiDB-lite"/>
    </source>
</evidence>
<dbReference type="SUPFAM" id="SSF55816">
    <property type="entry name" value="5'-nucleotidase (syn. UDP-sugar hydrolase), C-terminal domain"/>
    <property type="match status" value="1"/>
</dbReference>
<evidence type="ECO:0000313" key="4">
    <source>
        <dbReference type="EMBL" id="POH70498.1"/>
    </source>
</evidence>
<dbReference type="Gene3D" id="3.90.780.10">
    <property type="entry name" value="5'-Nucleotidase, C-terminal domain"/>
    <property type="match status" value="1"/>
</dbReference>
<dbReference type="PANTHER" id="PTHR11575">
    <property type="entry name" value="5'-NUCLEOTIDASE-RELATED"/>
    <property type="match status" value="1"/>
</dbReference>
<feature type="compositionally biased region" description="Pro residues" evidence="1">
    <location>
        <begin position="661"/>
        <end position="695"/>
    </location>
</feature>
<dbReference type="PRINTS" id="PR01607">
    <property type="entry name" value="APYRASEFAMLY"/>
</dbReference>
<evidence type="ECO:0000313" key="5">
    <source>
        <dbReference type="Proteomes" id="UP000237104"/>
    </source>
</evidence>
<dbReference type="Proteomes" id="UP000237104">
    <property type="component" value="Unassembled WGS sequence"/>
</dbReference>
<feature type="transmembrane region" description="Helical" evidence="2">
    <location>
        <begin position="822"/>
        <end position="840"/>
    </location>
</feature>
<keyword evidence="2" id="KW-0472">Membrane</keyword>
<keyword evidence="2" id="KW-0812">Transmembrane</keyword>
<protein>
    <recommendedName>
        <fullName evidence="3">5'-Nucleotidase C-terminal domain-containing protein</fullName>
    </recommendedName>
</protein>
<dbReference type="GO" id="GO:0030288">
    <property type="term" value="C:outer membrane-bounded periplasmic space"/>
    <property type="evidence" value="ECO:0007669"/>
    <property type="project" value="TreeGrafter"/>
</dbReference>
<dbReference type="SUPFAM" id="SSF56300">
    <property type="entry name" value="Metallo-dependent phosphatases"/>
    <property type="match status" value="1"/>
</dbReference>
<name>A0A2S3ZNN0_9MICO</name>
<dbReference type="GO" id="GO:0009166">
    <property type="term" value="P:nucleotide catabolic process"/>
    <property type="evidence" value="ECO:0007669"/>
    <property type="project" value="InterPro"/>
</dbReference>
<dbReference type="AlphaFoldDB" id="A0A2S3ZNN0"/>
<feature type="compositionally biased region" description="Low complexity" evidence="1">
    <location>
        <begin position="696"/>
        <end position="715"/>
    </location>
</feature>